<organism evidence="7 8">
    <name type="scientific">Pseudoalteromonas ulvae</name>
    <dbReference type="NCBI Taxonomy" id="107327"/>
    <lineage>
        <taxon>Bacteria</taxon>
        <taxon>Pseudomonadati</taxon>
        <taxon>Pseudomonadota</taxon>
        <taxon>Gammaproteobacteria</taxon>
        <taxon>Alteromonadales</taxon>
        <taxon>Pseudoalteromonadaceae</taxon>
        <taxon>Pseudoalteromonas</taxon>
    </lineage>
</organism>
<dbReference type="PANTHER" id="PTHR10799">
    <property type="entry name" value="SNF2/RAD54 HELICASE FAMILY"/>
    <property type="match status" value="1"/>
</dbReference>
<dbReference type="InterPro" id="IPR014001">
    <property type="entry name" value="Helicase_ATP-bd"/>
</dbReference>
<evidence type="ECO:0000259" key="6">
    <source>
        <dbReference type="PROSITE" id="PS51194"/>
    </source>
</evidence>
<evidence type="ECO:0000256" key="2">
    <source>
        <dbReference type="ARBA" id="ARBA00022806"/>
    </source>
</evidence>
<dbReference type="GO" id="GO:0005524">
    <property type="term" value="F:ATP binding"/>
    <property type="evidence" value="ECO:0007669"/>
    <property type="project" value="InterPro"/>
</dbReference>
<feature type="domain" description="SWIM-type" evidence="4">
    <location>
        <begin position="81"/>
        <end position="115"/>
    </location>
</feature>
<dbReference type="RefSeq" id="WP_086743360.1">
    <property type="nucleotide sequence ID" value="NZ_MWPV01000002.1"/>
</dbReference>
<dbReference type="GO" id="GO:0008270">
    <property type="term" value="F:zinc ion binding"/>
    <property type="evidence" value="ECO:0007669"/>
    <property type="project" value="UniProtKB-KW"/>
</dbReference>
<keyword evidence="3" id="KW-0479">Metal-binding</keyword>
<dbReference type="Proteomes" id="UP000194841">
    <property type="component" value="Unassembled WGS sequence"/>
</dbReference>
<dbReference type="PROSITE" id="PS51192">
    <property type="entry name" value="HELICASE_ATP_BIND_1"/>
    <property type="match status" value="1"/>
</dbReference>
<dbReference type="SUPFAM" id="SSF52540">
    <property type="entry name" value="P-loop containing nucleoside triphosphate hydrolases"/>
    <property type="match status" value="2"/>
</dbReference>
<dbReference type="InterPro" id="IPR027417">
    <property type="entry name" value="P-loop_NTPase"/>
</dbReference>
<evidence type="ECO:0000313" key="7">
    <source>
        <dbReference type="EMBL" id="OUL58055.1"/>
    </source>
</evidence>
<evidence type="ECO:0000256" key="3">
    <source>
        <dbReference type="PROSITE-ProRule" id="PRU00325"/>
    </source>
</evidence>
<dbReference type="GO" id="GO:0016787">
    <property type="term" value="F:hydrolase activity"/>
    <property type="evidence" value="ECO:0007669"/>
    <property type="project" value="UniProtKB-KW"/>
</dbReference>
<dbReference type="InterPro" id="IPR007527">
    <property type="entry name" value="Znf_SWIM"/>
</dbReference>
<dbReference type="Gene3D" id="3.40.50.300">
    <property type="entry name" value="P-loop containing nucleotide triphosphate hydrolases"/>
    <property type="match status" value="1"/>
</dbReference>
<dbReference type="AlphaFoldDB" id="A0A244CR36"/>
<dbReference type="PROSITE" id="PS51194">
    <property type="entry name" value="HELICASE_CTER"/>
    <property type="match status" value="1"/>
</dbReference>
<keyword evidence="8" id="KW-1185">Reference proteome</keyword>
<evidence type="ECO:0008006" key="9">
    <source>
        <dbReference type="Google" id="ProtNLM"/>
    </source>
</evidence>
<keyword evidence="2" id="KW-0067">ATP-binding</keyword>
<protein>
    <recommendedName>
        <fullName evidence="9">Helicase</fullName>
    </recommendedName>
</protein>
<accession>A0A244CR36</accession>
<dbReference type="InterPro" id="IPR049730">
    <property type="entry name" value="SNF2/RAD54-like_C"/>
</dbReference>
<dbReference type="Gene3D" id="3.40.50.10810">
    <property type="entry name" value="Tandem AAA-ATPase domain"/>
    <property type="match status" value="1"/>
</dbReference>
<feature type="domain" description="Helicase C-terminal" evidence="6">
    <location>
        <begin position="896"/>
        <end position="1055"/>
    </location>
</feature>
<dbReference type="InterPro" id="IPR001650">
    <property type="entry name" value="Helicase_C-like"/>
</dbReference>
<dbReference type="EMBL" id="MWPV01000002">
    <property type="protein sequence ID" value="OUL58055.1"/>
    <property type="molecule type" value="Genomic_DNA"/>
</dbReference>
<proteinExistence type="predicted"/>
<keyword evidence="3" id="KW-0863">Zinc-finger</keyword>
<dbReference type="GO" id="GO:0004386">
    <property type="term" value="F:helicase activity"/>
    <property type="evidence" value="ECO:0007669"/>
    <property type="project" value="UniProtKB-KW"/>
</dbReference>
<keyword evidence="1" id="KW-0378">Hydrolase</keyword>
<keyword evidence="3" id="KW-0862">Zinc</keyword>
<dbReference type="Pfam" id="PF00176">
    <property type="entry name" value="SNF2-rel_dom"/>
    <property type="match status" value="1"/>
</dbReference>
<keyword evidence="2" id="KW-0347">Helicase</keyword>
<dbReference type="CDD" id="cd18012">
    <property type="entry name" value="DEXQc_arch_SWI2_SNF2"/>
    <property type="match status" value="1"/>
</dbReference>
<sequence length="1060" mass="120835">MAKGFTKKDLLSLFDEIKSEQADEFPLTEIFLKRYFKPAVLENAKTYLINNQIGQIEANKDFSQITAEVFSSPSDPVHQHIQITRTKQKVTLNGHCSCKVEHKCKHIAAVLLKLKTQHSGEFGENYLLHDWFNQLETLKVNDKPTNKDLILFVIEPFKGALIVTPKVANPTKNGRYGLGRSLTEKQLNSQVTPENIDESDFRLLSWIRSQNTFGKLALEGQWGAIALLKLIATGRCFWQESRQPLQLESSQPLTFSWQTHQDNLRLTAMVSDVPHWHLFNTVPPYCLDPDNAQVFELNTPLQSDEIKHLLNMPDIKASMLDNVENRFSQLFGMPIVAREEASKTKAKKLSIKPIVTYMFENGAPLLRLQFKYGSHVFDVDHIAPNAQANRNLSFENTCVNRLENAGFTTCKGPLQDVDYFTLPVSTERPALWHCFVEEHANNLKASGWQFLGDIQLNAYVEPAKLMLHLSRDKKNKLVLEPYFFFNGTRYFFADFLGMTSLCNNASVQFYYLCLVSEQWIVFDKADVSVLLAFYTEFYHGKRYPKRLNLPLAYARKLSSFHKSQLTSDEPSLLELTQMVAKDDFGARLKVPDTLQATLRDYQLQGLQWLKFLKKFQLGGILADDMGLGKTLQTIAFLLSEQTKSRAKHPSLIVCPTSLVNNWLNELARFAPSLSVAVNFGSQRQKHFTALSKADCIITTYPLLVRDEAVFNEMFFEHVILDEAQTIKNINAKVSRHVKALNSNFNLCLSGTPVENNLSELKSLLDFSMPGLLPSQTHFKEYYQKPIEKESNQVRADQLKELVKPFLLRRTKAEVVTELPAKTEMVKMLELMPNQASCYREIRQQMEFKLKDLFAEQGVDKSRLAFLEALLKLRQICCSPELLADDAERFSSTDSTKLDWLAKRLPDMLRAGRKVIIFSQFTSMLGLIEQQLKDLQLDYALLTGQTRDRQGAVTSFQEGDKNIFLISLKAGGTGLNLTAADTVIHFDPWWNPAVEQQATDRAYRIGQKKPVFVYKLICQDTIEERVYEMQQNKAALAESFFDAASNQFSVSSAEDILALLQ</sequence>
<reference evidence="7 8" key="1">
    <citation type="submission" date="2017-02" db="EMBL/GenBank/DDBJ databases">
        <title>Pseudoalteromonas ulvae TC14 Genome.</title>
        <authorList>
            <person name="Molmeret M."/>
        </authorList>
    </citation>
    <scope>NUCLEOTIDE SEQUENCE [LARGE SCALE GENOMIC DNA]</scope>
    <source>
        <strain evidence="7">TC14</strain>
    </source>
</reference>
<name>A0A244CR36_PSEDV</name>
<dbReference type="CDD" id="cd18793">
    <property type="entry name" value="SF2_C_SNF"/>
    <property type="match status" value="1"/>
</dbReference>
<dbReference type="Pfam" id="PF00271">
    <property type="entry name" value="Helicase_C"/>
    <property type="match status" value="1"/>
</dbReference>
<dbReference type="InterPro" id="IPR000330">
    <property type="entry name" value="SNF2_N"/>
</dbReference>
<evidence type="ECO:0000313" key="8">
    <source>
        <dbReference type="Proteomes" id="UP000194841"/>
    </source>
</evidence>
<evidence type="ECO:0000256" key="1">
    <source>
        <dbReference type="ARBA" id="ARBA00022801"/>
    </source>
</evidence>
<evidence type="ECO:0000259" key="5">
    <source>
        <dbReference type="PROSITE" id="PS51192"/>
    </source>
</evidence>
<dbReference type="InterPro" id="IPR038718">
    <property type="entry name" value="SNF2-like_sf"/>
</dbReference>
<dbReference type="SMART" id="SM00487">
    <property type="entry name" value="DEXDc"/>
    <property type="match status" value="1"/>
</dbReference>
<gene>
    <name evidence="7" type="ORF">B1199_06790</name>
</gene>
<keyword evidence="2" id="KW-0547">Nucleotide-binding</keyword>
<feature type="domain" description="Helicase ATP-binding" evidence="5">
    <location>
        <begin position="610"/>
        <end position="770"/>
    </location>
</feature>
<dbReference type="SMART" id="SM00490">
    <property type="entry name" value="HELICc"/>
    <property type="match status" value="1"/>
</dbReference>
<dbReference type="OrthoDB" id="9760715at2"/>
<evidence type="ECO:0000259" key="4">
    <source>
        <dbReference type="PROSITE" id="PS50966"/>
    </source>
</evidence>
<comment type="caution">
    <text evidence="7">The sequence shown here is derived from an EMBL/GenBank/DDBJ whole genome shotgun (WGS) entry which is preliminary data.</text>
</comment>
<dbReference type="PROSITE" id="PS50966">
    <property type="entry name" value="ZF_SWIM"/>
    <property type="match status" value="1"/>
</dbReference>